<keyword evidence="1" id="KW-1133">Transmembrane helix</keyword>
<evidence type="ECO:0000313" key="3">
    <source>
        <dbReference type="Proteomes" id="UP000199532"/>
    </source>
</evidence>
<dbReference type="RefSeq" id="WP_090335450.1">
    <property type="nucleotide sequence ID" value="NZ_FNXY01000003.1"/>
</dbReference>
<keyword evidence="3" id="KW-1185">Reference proteome</keyword>
<proteinExistence type="predicted"/>
<evidence type="ECO:0000313" key="2">
    <source>
        <dbReference type="EMBL" id="SEI85260.1"/>
    </source>
</evidence>
<dbReference type="Proteomes" id="UP000199532">
    <property type="component" value="Unassembled WGS sequence"/>
</dbReference>
<dbReference type="AlphaFoldDB" id="A0A1H6UAI4"/>
<organism evidence="2 3">
    <name type="scientific">Dyadobacter koreensis</name>
    <dbReference type="NCBI Taxonomy" id="408657"/>
    <lineage>
        <taxon>Bacteria</taxon>
        <taxon>Pseudomonadati</taxon>
        <taxon>Bacteroidota</taxon>
        <taxon>Cytophagia</taxon>
        <taxon>Cytophagales</taxon>
        <taxon>Spirosomataceae</taxon>
        <taxon>Dyadobacter</taxon>
    </lineage>
</organism>
<protein>
    <submittedName>
        <fullName evidence="2">Uncharacterized protein</fullName>
    </submittedName>
</protein>
<dbReference type="EMBL" id="FNXY01000003">
    <property type="protein sequence ID" value="SEI85260.1"/>
    <property type="molecule type" value="Genomic_DNA"/>
</dbReference>
<keyword evidence="1" id="KW-0812">Transmembrane</keyword>
<sequence>MKILTKEQQEHIHGGGVCGKIGGFLGGVGIGVAGLTYFGIITVATGGTAGLVLAIAGGAAGLYCESPILVQPTVRPGGTITSYI</sequence>
<feature type="transmembrane region" description="Helical" evidence="1">
    <location>
        <begin position="21"/>
        <end position="40"/>
    </location>
</feature>
<feature type="transmembrane region" description="Helical" evidence="1">
    <location>
        <begin position="46"/>
        <end position="64"/>
    </location>
</feature>
<keyword evidence="1" id="KW-0472">Membrane</keyword>
<name>A0A1H6UAI4_9BACT</name>
<accession>A0A1H6UAI4</accession>
<reference evidence="2 3" key="1">
    <citation type="submission" date="2016-10" db="EMBL/GenBank/DDBJ databases">
        <authorList>
            <person name="de Groot N.N."/>
        </authorList>
    </citation>
    <scope>NUCLEOTIDE SEQUENCE [LARGE SCALE GENOMIC DNA]</scope>
    <source>
        <strain evidence="2 3">DSM 19938</strain>
    </source>
</reference>
<dbReference type="STRING" id="408657.SAMN04487995_2493"/>
<evidence type="ECO:0000256" key="1">
    <source>
        <dbReference type="SAM" id="Phobius"/>
    </source>
</evidence>
<gene>
    <name evidence="2" type="ORF">SAMN04487995_2493</name>
</gene>